<dbReference type="EMBL" id="AP023189">
    <property type="protein sequence ID" value="BCG24265.1"/>
    <property type="molecule type" value="Genomic_DNA"/>
</dbReference>
<dbReference type="KEGG" id="ptw:TUM18999_24560"/>
<dbReference type="Proteomes" id="UP001054892">
    <property type="component" value="Unassembled WGS sequence"/>
</dbReference>
<feature type="compositionally biased region" description="Basic and acidic residues" evidence="1">
    <location>
        <begin position="9"/>
        <end position="41"/>
    </location>
</feature>
<dbReference type="EMBL" id="BQKM01000003">
    <property type="protein sequence ID" value="GJN52381.1"/>
    <property type="molecule type" value="Genomic_DNA"/>
</dbReference>
<evidence type="ECO:0000313" key="4">
    <source>
        <dbReference type="Proteomes" id="UP000509383"/>
    </source>
</evidence>
<keyword evidence="5" id="KW-1185">Reference proteome</keyword>
<organism evidence="2 4">
    <name type="scientific">Pseudomonas tohonis</name>
    <dbReference type="NCBI Taxonomy" id="2725477"/>
    <lineage>
        <taxon>Bacteria</taxon>
        <taxon>Pseudomonadati</taxon>
        <taxon>Pseudomonadota</taxon>
        <taxon>Gammaproteobacteria</taxon>
        <taxon>Pseudomonadales</taxon>
        <taxon>Pseudomonadaceae</taxon>
        <taxon>Pseudomonas</taxon>
    </lineage>
</organism>
<dbReference type="Proteomes" id="UP000509383">
    <property type="component" value="Chromosome"/>
</dbReference>
<dbReference type="AlphaFoldDB" id="A0A6J4E4G2"/>
<reference evidence="2 4" key="1">
    <citation type="submission" date="2020-05" db="EMBL/GenBank/DDBJ databases">
        <title>Characterization of novel class B3 metallo-beta-lactamase from novel Pseudomonas species.</title>
        <authorList>
            <person name="Yamada K."/>
            <person name="Aoki K."/>
            <person name="Ishii Y."/>
        </authorList>
    </citation>
    <scope>NUCLEOTIDE SEQUENCE [LARGE SCALE GENOMIC DNA]</scope>
    <source>
        <strain evidence="2 4">TUM18999</strain>
        <strain evidence="3 5">TUM20286</strain>
    </source>
</reference>
<evidence type="ECO:0000313" key="2">
    <source>
        <dbReference type="EMBL" id="BCG24265.1"/>
    </source>
</evidence>
<name>A0A6J4E4G2_9PSED</name>
<dbReference type="Pfam" id="PF19485">
    <property type="entry name" value="DUF6021"/>
    <property type="match status" value="1"/>
</dbReference>
<evidence type="ECO:0000313" key="3">
    <source>
        <dbReference type="EMBL" id="GJN52381.1"/>
    </source>
</evidence>
<feature type="region of interest" description="Disordered" evidence="1">
    <location>
        <begin position="1"/>
        <end position="87"/>
    </location>
</feature>
<proteinExistence type="predicted"/>
<sequence>MTQQGKTDPTNRLRRDSPEERRGLPGYPKERDGERARRQVGDELGFDPDSPDLADPQVDPPGPPQVPTGGDHPDSPRAPGKQYPPYD</sequence>
<dbReference type="InterPro" id="IPR046063">
    <property type="entry name" value="DUF6021"/>
</dbReference>
<accession>A0A6J4E4G2</accession>
<evidence type="ECO:0000256" key="1">
    <source>
        <dbReference type="SAM" id="MobiDB-lite"/>
    </source>
</evidence>
<protein>
    <submittedName>
        <fullName evidence="2">Uncharacterized protein</fullName>
    </submittedName>
</protein>
<evidence type="ECO:0000313" key="5">
    <source>
        <dbReference type="Proteomes" id="UP001054892"/>
    </source>
</evidence>
<gene>
    <name evidence="2" type="ORF">TUM18999_24560</name>
    <name evidence="3" type="ORF">TUM20286_21330</name>
</gene>